<organism evidence="1 2">
    <name type="scientific">Paramuricea clavata</name>
    <name type="common">Red gorgonian</name>
    <name type="synonym">Violescent sea-whip</name>
    <dbReference type="NCBI Taxonomy" id="317549"/>
    <lineage>
        <taxon>Eukaryota</taxon>
        <taxon>Metazoa</taxon>
        <taxon>Cnidaria</taxon>
        <taxon>Anthozoa</taxon>
        <taxon>Octocorallia</taxon>
        <taxon>Malacalcyonacea</taxon>
        <taxon>Plexauridae</taxon>
        <taxon>Paramuricea</taxon>
    </lineage>
</organism>
<dbReference type="EMBL" id="CACRXK020001832">
    <property type="protein sequence ID" value="CAB3991346.1"/>
    <property type="molecule type" value="Genomic_DNA"/>
</dbReference>
<proteinExistence type="predicted"/>
<reference evidence="1" key="1">
    <citation type="submission" date="2020-04" db="EMBL/GenBank/DDBJ databases">
        <authorList>
            <person name="Alioto T."/>
            <person name="Alioto T."/>
            <person name="Gomez Garrido J."/>
        </authorList>
    </citation>
    <scope>NUCLEOTIDE SEQUENCE</scope>
    <source>
        <strain evidence="1">A484AB</strain>
    </source>
</reference>
<name>A0A6S7GP76_PARCT</name>
<dbReference type="OrthoDB" id="6017043at2759"/>
<gene>
    <name evidence="1" type="ORF">PACLA_8A017940</name>
</gene>
<dbReference type="AlphaFoldDB" id="A0A6S7GP76"/>
<comment type="caution">
    <text evidence="1">The sequence shown here is derived from an EMBL/GenBank/DDBJ whole genome shotgun (WGS) entry which is preliminary data.</text>
</comment>
<evidence type="ECO:0000313" key="1">
    <source>
        <dbReference type="EMBL" id="CAB3991346.1"/>
    </source>
</evidence>
<evidence type="ECO:0000313" key="2">
    <source>
        <dbReference type="Proteomes" id="UP001152795"/>
    </source>
</evidence>
<dbReference type="Proteomes" id="UP001152795">
    <property type="component" value="Unassembled WGS sequence"/>
</dbReference>
<protein>
    <submittedName>
        <fullName evidence="1">Uncharacterized protein</fullName>
    </submittedName>
</protein>
<keyword evidence="2" id="KW-1185">Reference proteome</keyword>
<accession>A0A6S7GP76</accession>
<sequence>MATNGDEMNVLNPVARTILQGLYDSQSPFHLLLGMHYILKTIWSDIVTYWKSCIKLSDDSNLSYVKLKWGYHHTTSDLNWIVRFPTPHNIDINMMPFIMEKQFHNTKLPEYLRSYWDEIIRQCIVKNDVGKIGYLTIQESYVDQGSSQRRAGIHTESPGVVLLKRSKGEAQHFPAFDRGFWGHGVAKCDLNLEGGIYMASNVENSCTVWDCQILRSEGNCPDAVGIHGDIEHLREFLPPESEVMAANTLYWITDRTPHEALPQNEGTYRQFFRLVTSEVSFWFQDHSTKNPLGVVPDPEFTKILKGSKFDGSFHLAD</sequence>